<feature type="domain" description="SWIM-type" evidence="8">
    <location>
        <begin position="758"/>
        <end position="806"/>
    </location>
</feature>
<protein>
    <recommendedName>
        <fullName evidence="6">Protein FAR1-RELATED SEQUENCE</fullName>
    </recommendedName>
</protein>
<dbReference type="Pfam" id="PF10551">
    <property type="entry name" value="MULE"/>
    <property type="match status" value="1"/>
</dbReference>
<evidence type="ECO:0000313" key="10">
    <source>
        <dbReference type="Proteomes" id="UP000322667"/>
    </source>
</evidence>
<keyword evidence="2 6" id="KW-0479">Metal-binding</keyword>
<dbReference type="PROSITE" id="PS50966">
    <property type="entry name" value="ZF_SWIM"/>
    <property type="match status" value="1"/>
</dbReference>
<dbReference type="PANTHER" id="PTHR31669">
    <property type="entry name" value="PROTEIN FAR1-RELATED SEQUENCE 10-RELATED"/>
    <property type="match status" value="1"/>
</dbReference>
<evidence type="ECO:0000313" key="9">
    <source>
        <dbReference type="EMBL" id="TYH55914.1"/>
    </source>
</evidence>
<dbReference type="SMART" id="SM00575">
    <property type="entry name" value="ZnF_PMZ"/>
    <property type="match status" value="1"/>
</dbReference>
<dbReference type="PANTHER" id="PTHR31669:SF149">
    <property type="entry name" value="PROTEIN FAR1-RELATED SEQUENCE 12-RELATED"/>
    <property type="match status" value="1"/>
</dbReference>
<evidence type="ECO:0000256" key="5">
    <source>
        <dbReference type="PROSITE-ProRule" id="PRU00325"/>
    </source>
</evidence>
<comment type="similarity">
    <text evidence="1 6">Belongs to the FHY3/FAR1 family.</text>
</comment>
<accession>A0A5D2JN47</accession>
<feature type="compositionally biased region" description="Basic and acidic residues" evidence="7">
    <location>
        <begin position="10"/>
        <end position="24"/>
    </location>
</feature>
<evidence type="ECO:0000256" key="7">
    <source>
        <dbReference type="SAM" id="MobiDB-lite"/>
    </source>
</evidence>
<dbReference type="AlphaFoldDB" id="A0A5D2JN47"/>
<dbReference type="GO" id="GO:0006355">
    <property type="term" value="P:regulation of DNA-templated transcription"/>
    <property type="evidence" value="ECO:0007669"/>
    <property type="project" value="UniProtKB-UniRule"/>
</dbReference>
<evidence type="ECO:0000256" key="6">
    <source>
        <dbReference type="RuleBase" id="RU367018"/>
    </source>
</evidence>
<dbReference type="Pfam" id="PF03101">
    <property type="entry name" value="FAR1"/>
    <property type="match status" value="2"/>
</dbReference>
<proteinExistence type="inferred from homology"/>
<dbReference type="GO" id="GO:0005634">
    <property type="term" value="C:nucleus"/>
    <property type="evidence" value="ECO:0007669"/>
    <property type="project" value="UniProtKB-SubCell"/>
</dbReference>
<dbReference type="InterPro" id="IPR031052">
    <property type="entry name" value="FHY3/FAR1"/>
</dbReference>
<dbReference type="InterPro" id="IPR006564">
    <property type="entry name" value="Znf_PMZ"/>
</dbReference>
<evidence type="ECO:0000259" key="8">
    <source>
        <dbReference type="PROSITE" id="PS50966"/>
    </source>
</evidence>
<dbReference type="InterPro" id="IPR018289">
    <property type="entry name" value="MULE_transposase_dom"/>
</dbReference>
<organism evidence="9 10">
    <name type="scientific">Gossypium tomentosum</name>
    <name type="common">Hawaiian cotton</name>
    <name type="synonym">Gossypium sandvicense</name>
    <dbReference type="NCBI Taxonomy" id="34277"/>
    <lineage>
        <taxon>Eukaryota</taxon>
        <taxon>Viridiplantae</taxon>
        <taxon>Streptophyta</taxon>
        <taxon>Embryophyta</taxon>
        <taxon>Tracheophyta</taxon>
        <taxon>Spermatophyta</taxon>
        <taxon>Magnoliopsida</taxon>
        <taxon>eudicotyledons</taxon>
        <taxon>Gunneridae</taxon>
        <taxon>Pentapetalae</taxon>
        <taxon>rosids</taxon>
        <taxon>malvids</taxon>
        <taxon>Malvales</taxon>
        <taxon>Malvaceae</taxon>
        <taxon>Malvoideae</taxon>
        <taxon>Gossypium</taxon>
    </lineage>
</organism>
<dbReference type="Pfam" id="PF04434">
    <property type="entry name" value="SWIM"/>
    <property type="match status" value="1"/>
</dbReference>
<feature type="region of interest" description="Disordered" evidence="7">
    <location>
        <begin position="285"/>
        <end position="306"/>
    </location>
</feature>
<dbReference type="GO" id="GO:0008270">
    <property type="term" value="F:zinc ion binding"/>
    <property type="evidence" value="ECO:0007669"/>
    <property type="project" value="UniProtKB-UniRule"/>
</dbReference>
<dbReference type="InterPro" id="IPR007527">
    <property type="entry name" value="Znf_SWIM"/>
</dbReference>
<comment type="function">
    <text evidence="6">Putative transcription activator involved in regulating light control of development.</text>
</comment>
<keyword evidence="6" id="KW-0539">Nucleus</keyword>
<name>A0A5D2JN47_GOSTO</name>
<dbReference type="Proteomes" id="UP000322667">
    <property type="component" value="Chromosome D09"/>
</dbReference>
<evidence type="ECO:0000256" key="1">
    <source>
        <dbReference type="ARBA" id="ARBA00005889"/>
    </source>
</evidence>
<reference evidence="9 10" key="1">
    <citation type="submission" date="2019-07" db="EMBL/GenBank/DDBJ databases">
        <title>WGS assembly of Gossypium tomentosum.</title>
        <authorList>
            <person name="Chen Z.J."/>
            <person name="Sreedasyam A."/>
            <person name="Ando A."/>
            <person name="Song Q."/>
            <person name="De L."/>
            <person name="Hulse-Kemp A."/>
            <person name="Ding M."/>
            <person name="Ye W."/>
            <person name="Kirkbride R."/>
            <person name="Jenkins J."/>
            <person name="Plott C."/>
            <person name="Lovell J."/>
            <person name="Lin Y.-M."/>
            <person name="Vaughn R."/>
            <person name="Liu B."/>
            <person name="Li W."/>
            <person name="Simpson S."/>
            <person name="Scheffler B."/>
            <person name="Saski C."/>
            <person name="Grover C."/>
            <person name="Hu G."/>
            <person name="Conover J."/>
            <person name="Carlson J."/>
            <person name="Shu S."/>
            <person name="Boston L."/>
            <person name="Williams M."/>
            <person name="Peterson D."/>
            <person name="Mcgee K."/>
            <person name="Jones D."/>
            <person name="Wendel J."/>
            <person name="Stelly D."/>
            <person name="Grimwood J."/>
            <person name="Schmutz J."/>
        </authorList>
    </citation>
    <scope>NUCLEOTIDE SEQUENCE [LARGE SCALE GENOMIC DNA]</scope>
    <source>
        <strain evidence="9">7179.01</strain>
    </source>
</reference>
<sequence>MMGYSNFSLERQKREEEPKAEERGKWKKIKSQNLHHQPSFVSPFKTLTLNYTFFSFRNFRVPFCPHNFPLKEKEINPTQIFAELVLFFLVLILDPDMEIDSGSTHFTDFRSSDTNLNGGECMNPMVVNAFPVGIVHVINSGNVESEGDLRMEPSVGLEFNSSDEARDFYGLYAMRVGFKIRTGQLYRSRRDGSVSSRRFVCSKEGFQLNSRTGCPAFIRVQRRDSGKWVIDQIQKDHNHELGLEGENNSPVLQQKPPVAPKSLVEVLRRPKVKLLGQIENGGSSPSGIINFKRQKRGGDGRQPLPEPYTGLEFNTANEAYEYYQSYAESVGFRVRIGQLFRSKNDGSITSRRFVCSKEGFQHPSRVGCGAFMRIKKKDSGSWMVDRLNKDHNHDLGEQTVYVNKFSTASKKFIEEETNGMVSMDLGEMNTGKLIKRSRESKIGTDWYPVLLEYFQTRQAEDTGFFYSVEVDNGSCRSVFWADGRSRYSCSQFGDVVILDTSYRKSNYVVPFATFVGVNHHKQPVLLGSALIANESKECFTWLFQTWFKAMSCCRPKSIIADQDMAIQQAITEVFPRAHHRFSSWQIRAKERENLRSMPIEFRYEYEKCIYESQTTVEFNTTWNSLVNKYNLKGNAWLQQMYDKRESWVPLYLRGKFFAGIPIGETVESFFGTQVNGQTPLREFIPRYEQGLEQCREDERKEDFNSFNLQSFSQTKEAIEEQCRRLYTFTIFKIFQDELLQSYSYIGIKTYEEGTICRYLVRRSGNENDKHAVTFSAVNLSVNCSCQMFEFEGVLCRHVLKVFKLLNIRELPSQYILPRWLRNAEYRILCGAESRVSSQELKAFMTWSLRETACKYVECGTTSVEKYKLAYEIMREGGKRLY</sequence>
<keyword evidence="4 6" id="KW-0862">Zinc</keyword>
<comment type="subcellular location">
    <subcellularLocation>
        <location evidence="6">Nucleus</location>
    </subcellularLocation>
</comment>
<evidence type="ECO:0000256" key="2">
    <source>
        <dbReference type="ARBA" id="ARBA00022723"/>
    </source>
</evidence>
<dbReference type="EMBL" id="CM017631">
    <property type="protein sequence ID" value="TYH55914.1"/>
    <property type="molecule type" value="Genomic_DNA"/>
</dbReference>
<evidence type="ECO:0000256" key="4">
    <source>
        <dbReference type="ARBA" id="ARBA00022833"/>
    </source>
</evidence>
<dbReference type="InterPro" id="IPR004330">
    <property type="entry name" value="FAR1_DNA_bnd_dom"/>
</dbReference>
<evidence type="ECO:0000256" key="3">
    <source>
        <dbReference type="ARBA" id="ARBA00022771"/>
    </source>
</evidence>
<gene>
    <name evidence="9" type="ORF">ES332_D09G270100v1</name>
</gene>
<keyword evidence="3 5" id="KW-0863">Zinc-finger</keyword>
<keyword evidence="10" id="KW-1185">Reference proteome</keyword>
<feature type="region of interest" description="Disordered" evidence="7">
    <location>
        <begin position="1"/>
        <end position="25"/>
    </location>
</feature>